<dbReference type="Proteomes" id="UP000045175">
    <property type="component" value="Unassembled WGS sequence"/>
</dbReference>
<dbReference type="GO" id="GO:0006412">
    <property type="term" value="P:translation"/>
    <property type="evidence" value="ECO:0007669"/>
    <property type="project" value="UniProtKB-UniRule"/>
</dbReference>
<evidence type="ECO:0000256" key="8">
    <source>
        <dbReference type="ARBA" id="ARBA00022917"/>
    </source>
</evidence>
<evidence type="ECO:0000313" key="16">
    <source>
        <dbReference type="Proteomes" id="UP000041394"/>
    </source>
</evidence>
<keyword evidence="7 10" id="KW-0067">ATP-binding</keyword>
<organism evidence="14 16">
    <name type="scientific">Helicobacter ailurogastricus</name>
    <dbReference type="NCBI Taxonomy" id="1578720"/>
    <lineage>
        <taxon>Bacteria</taxon>
        <taxon>Pseudomonadati</taxon>
        <taxon>Campylobacterota</taxon>
        <taxon>Epsilonproteobacteria</taxon>
        <taxon>Campylobacterales</taxon>
        <taxon>Helicobacteraceae</taxon>
        <taxon>Helicobacter</taxon>
    </lineage>
</organism>
<evidence type="ECO:0000256" key="5">
    <source>
        <dbReference type="ARBA" id="ARBA00022598"/>
    </source>
</evidence>
<keyword evidence="5 10" id="KW-0436">Ligase</keyword>
<feature type="active site" description="Acyl-ester intermediate" evidence="10">
    <location>
        <position position="152"/>
    </location>
</feature>
<dbReference type="EC" id="6.3.5.7" evidence="3 10"/>
<evidence type="ECO:0000256" key="7">
    <source>
        <dbReference type="ARBA" id="ARBA00022840"/>
    </source>
</evidence>
<evidence type="ECO:0000313" key="14">
    <source>
        <dbReference type="EMBL" id="CRF43829.1"/>
    </source>
</evidence>
<comment type="catalytic activity">
    <reaction evidence="9 10">
        <text>L-glutamyl-tRNA(Gln) + L-glutamine + ATP + H2O = L-glutaminyl-tRNA(Gln) + L-glutamate + ADP + phosphate + H(+)</text>
        <dbReference type="Rhea" id="RHEA:17521"/>
        <dbReference type="Rhea" id="RHEA-COMP:9681"/>
        <dbReference type="Rhea" id="RHEA-COMP:9684"/>
        <dbReference type="ChEBI" id="CHEBI:15377"/>
        <dbReference type="ChEBI" id="CHEBI:15378"/>
        <dbReference type="ChEBI" id="CHEBI:29985"/>
        <dbReference type="ChEBI" id="CHEBI:30616"/>
        <dbReference type="ChEBI" id="CHEBI:43474"/>
        <dbReference type="ChEBI" id="CHEBI:58359"/>
        <dbReference type="ChEBI" id="CHEBI:78520"/>
        <dbReference type="ChEBI" id="CHEBI:78521"/>
        <dbReference type="ChEBI" id="CHEBI:456216"/>
        <dbReference type="EC" id="6.3.5.7"/>
    </reaction>
</comment>
<dbReference type="PROSITE" id="PS00571">
    <property type="entry name" value="AMIDASES"/>
    <property type="match status" value="1"/>
</dbReference>
<dbReference type="EMBL" id="CDMN01000013">
    <property type="protein sequence ID" value="CRF43829.1"/>
    <property type="molecule type" value="Genomic_DNA"/>
</dbReference>
<dbReference type="SUPFAM" id="SSF75304">
    <property type="entry name" value="Amidase signature (AS) enzymes"/>
    <property type="match status" value="1"/>
</dbReference>
<comment type="subunit">
    <text evidence="2 10">Heterotrimer of A, B and C subunits.</text>
</comment>
<dbReference type="PANTHER" id="PTHR11895">
    <property type="entry name" value="TRANSAMIDASE"/>
    <property type="match status" value="1"/>
</dbReference>
<evidence type="ECO:0000256" key="1">
    <source>
        <dbReference type="ARBA" id="ARBA00008069"/>
    </source>
</evidence>
<evidence type="ECO:0000259" key="11">
    <source>
        <dbReference type="Pfam" id="PF01425"/>
    </source>
</evidence>
<keyword evidence="8 10" id="KW-0648">Protein biosynthesis</keyword>
<gene>
    <name evidence="10" type="primary">gatA</name>
    <name evidence="12" type="ORF">HAL011_14900</name>
    <name evidence="13" type="ORF">HAL013_08680</name>
    <name evidence="14" type="ORF">HAL09_03830</name>
</gene>
<dbReference type="NCBIfam" id="TIGR00132">
    <property type="entry name" value="gatA"/>
    <property type="match status" value="1"/>
</dbReference>
<dbReference type="InterPro" id="IPR000120">
    <property type="entry name" value="Amidase"/>
</dbReference>
<dbReference type="AlphaFoldDB" id="A0A0K2XGL7"/>
<proteinExistence type="inferred from homology"/>
<evidence type="ECO:0000256" key="2">
    <source>
        <dbReference type="ARBA" id="ARBA00011123"/>
    </source>
</evidence>
<dbReference type="GO" id="GO:0005524">
    <property type="term" value="F:ATP binding"/>
    <property type="evidence" value="ECO:0007669"/>
    <property type="project" value="UniProtKB-KW"/>
</dbReference>
<comment type="similarity">
    <text evidence="1 10">Belongs to the amidase family. GatA subfamily.</text>
</comment>
<evidence type="ECO:0000256" key="6">
    <source>
        <dbReference type="ARBA" id="ARBA00022741"/>
    </source>
</evidence>
<evidence type="ECO:0000313" key="12">
    <source>
        <dbReference type="EMBL" id="CRF41682.1"/>
    </source>
</evidence>
<feature type="active site" description="Charge relay system" evidence="10">
    <location>
        <position position="53"/>
    </location>
</feature>
<dbReference type="Pfam" id="PF01425">
    <property type="entry name" value="Amidase"/>
    <property type="match status" value="1"/>
</dbReference>
<reference evidence="14" key="1">
    <citation type="submission" date="2014-12" db="EMBL/GenBank/DDBJ databases">
        <title>Whole genome sequences of four Staphylococcus schleiferi canine isolates.</title>
        <authorList>
            <person name="Misic A.M."/>
            <person name="Cain C."/>
            <person name="Morris D.O."/>
            <person name="Rankin S."/>
            <person name="Beiting D."/>
        </authorList>
    </citation>
    <scope>NUCLEOTIDE SEQUENCE</scope>
    <source>
        <strain evidence="12">ASB11</strain>
        <strain evidence="13">ASB13</strain>
        <strain evidence="14">ASB9</strain>
    </source>
</reference>
<reference evidence="16 17" key="3">
    <citation type="submission" date="2014-12" db="EMBL/GenBank/DDBJ databases">
        <authorList>
            <person name="Jaenicke S."/>
        </authorList>
    </citation>
    <scope>NUCLEOTIDE SEQUENCE [LARGE SCALE GENOMIC DNA]</scope>
</reference>
<dbReference type="HAMAP" id="MF_00120">
    <property type="entry name" value="GatA"/>
    <property type="match status" value="1"/>
</dbReference>
<evidence type="ECO:0000256" key="10">
    <source>
        <dbReference type="HAMAP-Rule" id="MF_00120"/>
    </source>
</evidence>
<dbReference type="GO" id="GO:0050567">
    <property type="term" value="F:glutaminyl-tRNA synthase (glutamine-hydrolyzing) activity"/>
    <property type="evidence" value="ECO:0007669"/>
    <property type="project" value="UniProtKB-UniRule"/>
</dbReference>
<protein>
    <recommendedName>
        <fullName evidence="4 10">Glutamyl-tRNA(Gln) amidotransferase subunit A</fullName>
        <shortName evidence="10">Glu-ADT subunit A</shortName>
        <ecNumber evidence="3 10">6.3.5.7</ecNumber>
    </recommendedName>
</protein>
<dbReference type="InterPro" id="IPR004412">
    <property type="entry name" value="GatA"/>
</dbReference>
<dbReference type="Proteomes" id="UP000041394">
    <property type="component" value="Unassembled WGS sequence"/>
</dbReference>
<evidence type="ECO:0000313" key="15">
    <source>
        <dbReference type="Proteomes" id="UP000038622"/>
    </source>
</evidence>
<dbReference type="Gene3D" id="3.90.1300.10">
    <property type="entry name" value="Amidase signature (AS) domain"/>
    <property type="match status" value="1"/>
</dbReference>
<dbReference type="InterPro" id="IPR036928">
    <property type="entry name" value="AS_sf"/>
</dbReference>
<dbReference type="InterPro" id="IPR023631">
    <property type="entry name" value="Amidase_dom"/>
</dbReference>
<dbReference type="STRING" id="1578720.HAL011_14900"/>
<keyword evidence="14" id="KW-0808">Transferase</keyword>
<name>A0A0K2XGL7_9HELI</name>
<dbReference type="Proteomes" id="UP000038622">
    <property type="component" value="Unassembled WGS sequence"/>
</dbReference>
<feature type="active site" description="Charge relay system" evidence="10">
    <location>
        <position position="128"/>
    </location>
</feature>
<feature type="domain" description="Amidase" evidence="11">
    <location>
        <begin position="31"/>
        <end position="437"/>
    </location>
</feature>
<evidence type="ECO:0000256" key="3">
    <source>
        <dbReference type="ARBA" id="ARBA00012739"/>
    </source>
</evidence>
<dbReference type="PANTHER" id="PTHR11895:SF151">
    <property type="entry name" value="GLUTAMYL-TRNA(GLN) AMIDOTRANSFERASE SUBUNIT A"/>
    <property type="match status" value="1"/>
</dbReference>
<dbReference type="EMBL" id="CDMH01000038">
    <property type="protein sequence ID" value="CRF42673.1"/>
    <property type="molecule type" value="Genomic_DNA"/>
</dbReference>
<reference evidence="15" key="2">
    <citation type="submission" date="2014-12" db="EMBL/GenBank/DDBJ databases">
        <authorList>
            <person name="Smet A."/>
        </authorList>
    </citation>
    <scope>NUCLEOTIDE SEQUENCE [LARGE SCALE GENOMIC DNA]</scope>
</reference>
<dbReference type="InterPro" id="IPR020556">
    <property type="entry name" value="Amidase_CS"/>
</dbReference>
<keyword evidence="6 10" id="KW-0547">Nucleotide-binding</keyword>
<accession>A0A0K2XGL7</accession>
<keyword evidence="15" id="KW-1185">Reference proteome</keyword>
<evidence type="ECO:0000256" key="4">
    <source>
        <dbReference type="ARBA" id="ARBA00014428"/>
    </source>
</evidence>
<evidence type="ECO:0000313" key="13">
    <source>
        <dbReference type="EMBL" id="CRF42673.1"/>
    </source>
</evidence>
<comment type="function">
    <text evidence="10">Allows the formation of correctly charged Gln-tRNA(Gln) through the transamidation of misacylated Glu-tRNA(Gln) in organisms which lack glutaminyl-tRNA synthetase. The reaction takes place in the presence of glutamine and ATP through an activated gamma-phospho-Glu-tRNA(Gln).</text>
</comment>
<dbReference type="RefSeq" id="WP_053941281.1">
    <property type="nucleotide sequence ID" value="NZ_CDMH01000038.1"/>
</dbReference>
<dbReference type="EMBL" id="CDML01000048">
    <property type="protein sequence ID" value="CRF41682.1"/>
    <property type="molecule type" value="Genomic_DNA"/>
</dbReference>
<evidence type="ECO:0000313" key="17">
    <source>
        <dbReference type="Proteomes" id="UP000045175"/>
    </source>
</evidence>
<dbReference type="OrthoDB" id="9811471at2"/>
<dbReference type="GO" id="GO:0030956">
    <property type="term" value="C:glutamyl-tRNA(Gln) amidotransferase complex"/>
    <property type="evidence" value="ECO:0007669"/>
    <property type="project" value="InterPro"/>
</dbReference>
<dbReference type="GO" id="GO:0016740">
    <property type="term" value="F:transferase activity"/>
    <property type="evidence" value="ECO:0007669"/>
    <property type="project" value="UniProtKB-KW"/>
</dbReference>
<evidence type="ECO:0000256" key="9">
    <source>
        <dbReference type="ARBA" id="ARBA00047407"/>
    </source>
</evidence>
<sequence length="457" mass="49321">MLTLRQAMDLSNPELEELKAQIAQKVEQSNLNAYIRPPQNEGASRTGVPILIKDNINVKGWEITCASRILQGYIAPYNASVVENLHQKGMCAFGVANMDEFAMGSTSESSFYGPVKNPRDLSRVAGGSSGGCASAVAGGLAIAALGSDTGGSIRQPASFCGCVGLKPTYGRVSRYGLVAYSSSLDQIGPITQNVADCALLLDAISGHDPKDSTSAQQEALLTFKNLDPNKRFKIGVLENYLDDADPCVQKAYFDTIKLLEEMGHEIVPQQMANGKFDTAAYYIISTAEACSNLARFDGVRYGRRAQAHNLKEVYTKSRTQGFGAEVKRRIMLGNFVLSSGYYEAYYQKAQKARDFIRQQYAQIFKEVDALLAPVAPSVAPKFNAHATPLEMYLSDIYTVGVNLAGLPAISLPVAKSEEGLPIGLQLVAPAFEEQKILDIALGLEGALNLTFRGVACN</sequence>